<evidence type="ECO:0000313" key="1">
    <source>
        <dbReference type="EMBL" id="KAI5334029.1"/>
    </source>
</evidence>
<dbReference type="GO" id="GO:0004714">
    <property type="term" value="F:transmembrane receptor protein tyrosine kinase activity"/>
    <property type="evidence" value="ECO:0007669"/>
    <property type="project" value="InterPro"/>
</dbReference>
<name>A0AAD4Z684_PRUDU</name>
<comment type="caution">
    <text evidence="1">The sequence shown here is derived from an EMBL/GenBank/DDBJ whole genome shotgun (WGS) entry which is preliminary data.</text>
</comment>
<dbReference type="GO" id="GO:0005886">
    <property type="term" value="C:plasma membrane"/>
    <property type="evidence" value="ECO:0007669"/>
    <property type="project" value="TreeGrafter"/>
</dbReference>
<evidence type="ECO:0000313" key="2">
    <source>
        <dbReference type="Proteomes" id="UP001054821"/>
    </source>
</evidence>
<keyword evidence="2" id="KW-1185">Reference proteome</keyword>
<sequence>MAERFRLGNRHTREATHHSYMVNKCFALILIYMPALNATLPKEQVSLADWAIHCRKKGILGEIIDPHLKAGPPINPECPNKFSETAEKCLADRGLERPSMGDVLWNHEFALQLHENPDGEAVVAQDKANDAYAIHNSTLTIKEESTASEATVEDLNTSAVFSQIVNPRGR</sequence>
<dbReference type="Proteomes" id="UP001054821">
    <property type="component" value="Chromosome 4"/>
</dbReference>
<dbReference type="AlphaFoldDB" id="A0AAD4Z684"/>
<dbReference type="GO" id="GO:0009506">
    <property type="term" value="C:plasmodesma"/>
    <property type="evidence" value="ECO:0007669"/>
    <property type="project" value="TreeGrafter"/>
</dbReference>
<protein>
    <submittedName>
        <fullName evidence="1">Uncharacterized protein</fullName>
    </submittedName>
</protein>
<dbReference type="InterPro" id="IPR045272">
    <property type="entry name" value="ANXUR1/2-like"/>
</dbReference>
<dbReference type="PANTHER" id="PTHR27003:SF316">
    <property type="entry name" value="OS05G0280700 PROTEIN"/>
    <property type="match status" value="1"/>
</dbReference>
<gene>
    <name evidence="1" type="ORF">L3X38_024162</name>
</gene>
<accession>A0AAD4Z684</accession>
<proteinExistence type="predicted"/>
<dbReference type="SUPFAM" id="SSF56112">
    <property type="entry name" value="Protein kinase-like (PK-like)"/>
    <property type="match status" value="1"/>
</dbReference>
<dbReference type="InterPro" id="IPR011009">
    <property type="entry name" value="Kinase-like_dom_sf"/>
</dbReference>
<dbReference type="Gene3D" id="1.10.510.10">
    <property type="entry name" value="Transferase(Phosphotransferase) domain 1"/>
    <property type="match status" value="1"/>
</dbReference>
<dbReference type="PANTHER" id="PTHR27003">
    <property type="entry name" value="OS07G0166700 PROTEIN"/>
    <property type="match status" value="1"/>
</dbReference>
<organism evidence="1 2">
    <name type="scientific">Prunus dulcis</name>
    <name type="common">Almond</name>
    <name type="synonym">Amygdalus dulcis</name>
    <dbReference type="NCBI Taxonomy" id="3755"/>
    <lineage>
        <taxon>Eukaryota</taxon>
        <taxon>Viridiplantae</taxon>
        <taxon>Streptophyta</taxon>
        <taxon>Embryophyta</taxon>
        <taxon>Tracheophyta</taxon>
        <taxon>Spermatophyta</taxon>
        <taxon>Magnoliopsida</taxon>
        <taxon>eudicotyledons</taxon>
        <taxon>Gunneridae</taxon>
        <taxon>Pentapetalae</taxon>
        <taxon>rosids</taxon>
        <taxon>fabids</taxon>
        <taxon>Rosales</taxon>
        <taxon>Rosaceae</taxon>
        <taxon>Amygdaloideae</taxon>
        <taxon>Amygdaleae</taxon>
        <taxon>Prunus</taxon>
    </lineage>
</organism>
<dbReference type="EMBL" id="JAJFAZ020000004">
    <property type="protein sequence ID" value="KAI5334029.1"/>
    <property type="molecule type" value="Genomic_DNA"/>
</dbReference>
<reference evidence="1 2" key="1">
    <citation type="journal article" date="2022" name="G3 (Bethesda)">
        <title>Whole-genome sequence and methylome profiling of the almond [Prunus dulcis (Mill.) D.A. Webb] cultivar 'Nonpareil'.</title>
        <authorList>
            <person name="D'Amico-Willman K.M."/>
            <person name="Ouma W.Z."/>
            <person name="Meulia T."/>
            <person name="Sideli G.M."/>
            <person name="Gradziel T.M."/>
            <person name="Fresnedo-Ramirez J."/>
        </authorList>
    </citation>
    <scope>NUCLEOTIDE SEQUENCE [LARGE SCALE GENOMIC DNA]</scope>
    <source>
        <strain evidence="1">Clone GOH B32 T37-40</strain>
    </source>
</reference>